<evidence type="ECO:0000313" key="2">
    <source>
        <dbReference type="EMBL" id="ARW58681.1"/>
    </source>
</evidence>
<keyword evidence="1" id="KW-0472">Membrane</keyword>
<reference evidence="2 3" key="1">
    <citation type="submission" date="2017-04" db="EMBL/GenBank/DDBJ databases">
        <authorList>
            <person name="Afonso C.L."/>
            <person name="Miller P.J."/>
            <person name="Scott M.A."/>
            <person name="Spackman E."/>
            <person name="Goraichik I."/>
            <person name="Dimitrov K.M."/>
            <person name="Suarez D.L."/>
            <person name="Swayne D.E."/>
        </authorList>
    </citation>
    <scope>NUCLEOTIDE SEQUENCE [LARGE SCALE GENOMIC DNA]</scope>
</reference>
<gene>
    <name evidence="2" type="ORF">Y3_041</name>
</gene>
<name>A0A2H4IAV2_9CAUD</name>
<dbReference type="EMBL" id="KY984068">
    <property type="protein sequence ID" value="ARW58681.1"/>
    <property type="molecule type" value="Genomic_DNA"/>
</dbReference>
<sequence length="224" mass="25906">MLEMTIELVNAWAPLIFFAVGVIGTLWYCGRTDLLKLRRSQKEQARHDAARQFMEQGKIKGAQVWIHRKTGNAYNILFLTNMYTDKPSFIVNVVYSKHWAYLYSRPLADFLDKFYHDPSVDNTPATGFDDLMALTHDALGRVVIDKPEPDSIWVRVDHLPDGFKELDGEMTASYKARSVEVTVQEIVNQSPSQPFVLYSVNGERELLNLDRFLRTYKRKELENV</sequence>
<proteinExistence type="predicted"/>
<dbReference type="Proteomes" id="UP000240568">
    <property type="component" value="Segment"/>
</dbReference>
<protein>
    <submittedName>
        <fullName evidence="2">Putative membrane protein</fullName>
    </submittedName>
</protein>
<keyword evidence="1" id="KW-1133">Transmembrane helix</keyword>
<feature type="transmembrane region" description="Helical" evidence="1">
    <location>
        <begin position="12"/>
        <end position="30"/>
    </location>
</feature>
<evidence type="ECO:0000256" key="1">
    <source>
        <dbReference type="SAM" id="Phobius"/>
    </source>
</evidence>
<evidence type="ECO:0000313" key="3">
    <source>
        <dbReference type="Proteomes" id="UP000240568"/>
    </source>
</evidence>
<keyword evidence="3" id="KW-1185">Reference proteome</keyword>
<organism evidence="2 3">
    <name type="scientific">Erwinia phage vB_EamM_Y3</name>
    <dbReference type="NCBI Taxonomy" id="1983553"/>
    <lineage>
        <taxon>Viruses</taxon>
        <taxon>Duplodnaviria</taxon>
        <taxon>Heunggongvirae</taxon>
        <taxon>Uroviricota</taxon>
        <taxon>Caudoviricetes</taxon>
        <taxon>Sasquatchvirus</taxon>
        <taxon>Sasquatchvirus Y3</taxon>
    </lineage>
</organism>
<accession>A0A2H4IAV2</accession>
<keyword evidence="1" id="KW-0812">Transmembrane</keyword>